<protein>
    <submittedName>
        <fullName evidence="7">Putative Methyl-accepting chemotaxis protein</fullName>
    </submittedName>
</protein>
<keyword evidence="4" id="KW-0472">Membrane</keyword>
<dbReference type="SMART" id="SM00304">
    <property type="entry name" value="HAMP"/>
    <property type="match status" value="1"/>
</dbReference>
<dbReference type="PROSITE" id="PS50885">
    <property type="entry name" value="HAMP"/>
    <property type="match status" value="1"/>
</dbReference>
<feature type="transmembrane region" description="Helical" evidence="4">
    <location>
        <begin position="424"/>
        <end position="444"/>
    </location>
</feature>
<dbReference type="GO" id="GO:0004888">
    <property type="term" value="F:transmembrane signaling receptor activity"/>
    <property type="evidence" value="ECO:0007669"/>
    <property type="project" value="InterPro"/>
</dbReference>
<keyword evidence="4" id="KW-0812">Transmembrane</keyword>
<accession>A0A212LGM6</accession>
<dbReference type="PANTHER" id="PTHR32089:SF112">
    <property type="entry name" value="LYSOZYME-LIKE PROTEIN-RELATED"/>
    <property type="match status" value="1"/>
</dbReference>
<dbReference type="AlphaFoldDB" id="A0A212LGM6"/>
<dbReference type="GO" id="GO:0007165">
    <property type="term" value="P:signal transduction"/>
    <property type="evidence" value="ECO:0007669"/>
    <property type="project" value="UniProtKB-KW"/>
</dbReference>
<keyword evidence="1 3" id="KW-0807">Transducer</keyword>
<dbReference type="CDD" id="cd06225">
    <property type="entry name" value="HAMP"/>
    <property type="match status" value="1"/>
</dbReference>
<evidence type="ECO:0000259" key="5">
    <source>
        <dbReference type="PROSITE" id="PS50111"/>
    </source>
</evidence>
<evidence type="ECO:0000256" key="1">
    <source>
        <dbReference type="ARBA" id="ARBA00023224"/>
    </source>
</evidence>
<keyword evidence="4" id="KW-1133">Transmembrane helix</keyword>
<evidence type="ECO:0000256" key="3">
    <source>
        <dbReference type="PROSITE-ProRule" id="PRU00284"/>
    </source>
</evidence>
<dbReference type="InterPro" id="IPR004089">
    <property type="entry name" value="MCPsignal_dom"/>
</dbReference>
<dbReference type="Pfam" id="PF00672">
    <property type="entry name" value="HAMP"/>
    <property type="match status" value="1"/>
</dbReference>
<feature type="domain" description="Methyl-accepting transducer" evidence="5">
    <location>
        <begin position="539"/>
        <end position="768"/>
    </location>
</feature>
<name>A0A212LGM6_9HYPH</name>
<dbReference type="InterPro" id="IPR003660">
    <property type="entry name" value="HAMP_dom"/>
</dbReference>
<organism evidence="7">
    <name type="scientific">uncultured Pleomorphomonas sp</name>
    <dbReference type="NCBI Taxonomy" id="442121"/>
    <lineage>
        <taxon>Bacteria</taxon>
        <taxon>Pseudomonadati</taxon>
        <taxon>Pseudomonadota</taxon>
        <taxon>Alphaproteobacteria</taxon>
        <taxon>Hyphomicrobiales</taxon>
        <taxon>Pleomorphomonadaceae</taxon>
        <taxon>Pleomorphomonas</taxon>
        <taxon>environmental samples</taxon>
    </lineage>
</organism>
<dbReference type="Gene3D" id="6.10.340.10">
    <property type="match status" value="1"/>
</dbReference>
<sequence length="795" mass="82318">MSLTAFLSNRSISMKIGGGLISLAVLAAIVGGAGFLGLNRLGLAVDMTSKSASVLATVNDAGNAVTTFIQNRDNGAAAEANRLLDQVNASLDALGGKADSGLAPAYAAVGQFRASIGVLSSSSDTVAATAATTMELLSNMQSRAGQIESDAAAKARDFQTKAADAAKAANTAADLAVVAYNIETHVLKANEALAKFAADSDAKNVAAASQSVTSARMLVDQIRALGTSDDIQAQANAIESTAQGLGALLQGMKDSANPFSVEQKRIFVLDRLATLTKGTEEIIRLAGQQRDGAVANMQTSLTDADKARQLSEFATAFGAAIDTLALQTTTYRYDPEAISTKMLLKAADAAKEIGQKIVAAGGVDPSKDIDRFKEAFTKLIDASKAFMGAREESRSQSAAAISAIKTVVDDRAAAASRNRTSSTFTMSGTLGVALVLALMIGIVLSRLITRPITSLTAAMRRLATGDTDMALDLAGRRDEIGGMFGAVRVFRDNAIERRRLAEQTEAEQRAREQRQETIEGVINDFRLEIEQLVGLVGGNADQMEATARALAAIAEEARERAGTAASASELASDGVQTVAAAAEELSASIGEISRQTDTATAVAQRATGEAKKTDATISGLADAATRIGNVITLIKAIAEQTNLLALNATIEAARAGEAGKGFAVVASEVKNLAGQTAKATEEIASQIAQIQSSTGEAVAAIRAISDIMGEVDRTTNVIATAVGEQGHATAEISLNAQKAAGGTKQVADETQALTRVVGETSQSASQVLAVSNDMNDQATRLREVVERFINRVMAA</sequence>
<dbReference type="Gene3D" id="1.10.287.950">
    <property type="entry name" value="Methyl-accepting chemotaxis protein"/>
    <property type="match status" value="1"/>
</dbReference>
<dbReference type="PANTHER" id="PTHR32089">
    <property type="entry name" value="METHYL-ACCEPTING CHEMOTAXIS PROTEIN MCPB"/>
    <property type="match status" value="1"/>
</dbReference>
<dbReference type="Pfam" id="PF00015">
    <property type="entry name" value="MCPsignal"/>
    <property type="match status" value="1"/>
</dbReference>
<proteinExistence type="inferred from homology"/>
<gene>
    <name evidence="7" type="ORF">KL86PLE_40526</name>
</gene>
<feature type="domain" description="HAMP" evidence="6">
    <location>
        <begin position="446"/>
        <end position="499"/>
    </location>
</feature>
<dbReference type="GO" id="GO:0006935">
    <property type="term" value="P:chemotaxis"/>
    <property type="evidence" value="ECO:0007669"/>
    <property type="project" value="InterPro"/>
</dbReference>
<dbReference type="InterPro" id="IPR004090">
    <property type="entry name" value="Chemotax_Me-accpt_rcpt"/>
</dbReference>
<evidence type="ECO:0000256" key="4">
    <source>
        <dbReference type="SAM" id="Phobius"/>
    </source>
</evidence>
<evidence type="ECO:0000313" key="7">
    <source>
        <dbReference type="EMBL" id="SCM76721.1"/>
    </source>
</evidence>
<reference evidence="7" key="1">
    <citation type="submission" date="2016-08" db="EMBL/GenBank/DDBJ databases">
        <authorList>
            <person name="Seilhamer J.J."/>
        </authorList>
    </citation>
    <scope>NUCLEOTIDE SEQUENCE</scope>
    <source>
        <strain evidence="7">86</strain>
    </source>
</reference>
<comment type="similarity">
    <text evidence="2">Belongs to the methyl-accepting chemotaxis (MCP) protein family.</text>
</comment>
<dbReference type="SUPFAM" id="SSF58104">
    <property type="entry name" value="Methyl-accepting chemotaxis protein (MCP) signaling domain"/>
    <property type="match status" value="1"/>
</dbReference>
<dbReference type="PRINTS" id="PR00260">
    <property type="entry name" value="CHEMTRNSDUCR"/>
</dbReference>
<dbReference type="SMART" id="SM00283">
    <property type="entry name" value="MA"/>
    <property type="match status" value="1"/>
</dbReference>
<dbReference type="RefSeq" id="WP_288196810.1">
    <property type="nucleotide sequence ID" value="NZ_LT608334.1"/>
</dbReference>
<dbReference type="PROSITE" id="PS50111">
    <property type="entry name" value="CHEMOTAXIS_TRANSDUC_2"/>
    <property type="match status" value="1"/>
</dbReference>
<dbReference type="EMBL" id="FMJD01000008">
    <property type="protein sequence ID" value="SCM76721.1"/>
    <property type="molecule type" value="Genomic_DNA"/>
</dbReference>
<evidence type="ECO:0000259" key="6">
    <source>
        <dbReference type="PROSITE" id="PS50885"/>
    </source>
</evidence>
<evidence type="ECO:0000256" key="2">
    <source>
        <dbReference type="ARBA" id="ARBA00029447"/>
    </source>
</evidence>
<dbReference type="GO" id="GO:0016020">
    <property type="term" value="C:membrane"/>
    <property type="evidence" value="ECO:0007669"/>
    <property type="project" value="InterPro"/>
</dbReference>